<dbReference type="InterPro" id="IPR042100">
    <property type="entry name" value="Bug_dom1"/>
</dbReference>
<dbReference type="Pfam" id="PF03401">
    <property type="entry name" value="TctC"/>
    <property type="match status" value="1"/>
</dbReference>
<evidence type="ECO:0000256" key="1">
    <source>
        <dbReference type="ARBA" id="ARBA00006987"/>
    </source>
</evidence>
<evidence type="ECO:0008006" key="3">
    <source>
        <dbReference type="Google" id="ProtNLM"/>
    </source>
</evidence>
<name>A0A6J4MLG7_9HYPH</name>
<reference evidence="2" key="1">
    <citation type="submission" date="2020-02" db="EMBL/GenBank/DDBJ databases">
        <authorList>
            <person name="Meier V. D."/>
        </authorList>
    </citation>
    <scope>NUCLEOTIDE SEQUENCE</scope>
    <source>
        <strain evidence="2">AVDCRST_MAG90</strain>
    </source>
</reference>
<protein>
    <recommendedName>
        <fullName evidence="3">Tripartite tricarboxylate transporter substrate binding protein</fullName>
    </recommendedName>
</protein>
<dbReference type="InterPro" id="IPR005064">
    <property type="entry name" value="BUG"/>
</dbReference>
<dbReference type="EMBL" id="CADCUC010000659">
    <property type="protein sequence ID" value="CAA9362707.1"/>
    <property type="molecule type" value="Genomic_DNA"/>
</dbReference>
<dbReference type="AlphaFoldDB" id="A0A6J4MLG7"/>
<dbReference type="Gene3D" id="3.40.190.150">
    <property type="entry name" value="Bordetella uptake gene, domain 1"/>
    <property type="match status" value="1"/>
</dbReference>
<comment type="similarity">
    <text evidence="1">Belongs to the UPF0065 (bug) family.</text>
</comment>
<dbReference type="PANTHER" id="PTHR42928:SF5">
    <property type="entry name" value="BLR1237 PROTEIN"/>
    <property type="match status" value="1"/>
</dbReference>
<evidence type="ECO:0000313" key="2">
    <source>
        <dbReference type="EMBL" id="CAA9362707.1"/>
    </source>
</evidence>
<gene>
    <name evidence="2" type="ORF">AVDCRST_MAG90-3127</name>
</gene>
<feature type="non-terminal residue" evidence="2">
    <location>
        <position position="1"/>
    </location>
</feature>
<organism evidence="2">
    <name type="scientific">uncultured Microvirga sp</name>
    <dbReference type="NCBI Taxonomy" id="412392"/>
    <lineage>
        <taxon>Bacteria</taxon>
        <taxon>Pseudomonadati</taxon>
        <taxon>Pseudomonadota</taxon>
        <taxon>Alphaproteobacteria</taxon>
        <taxon>Hyphomicrobiales</taxon>
        <taxon>Methylobacteriaceae</taxon>
        <taxon>Microvirga</taxon>
        <taxon>environmental samples</taxon>
    </lineage>
</organism>
<sequence length="85" mass="9086">NAELGINYSIGAWRGFAGPKNLPAEIQTKLTAALKKANESKEFTEFMGNRGFGVKWADSAGFAQFMDAADKQMGDAMRAAGLAKV</sequence>
<dbReference type="PANTHER" id="PTHR42928">
    <property type="entry name" value="TRICARBOXYLATE-BINDING PROTEIN"/>
    <property type="match status" value="1"/>
</dbReference>
<proteinExistence type="inferred from homology"/>
<accession>A0A6J4MLG7</accession>